<dbReference type="AlphaFoldDB" id="A0A6G4WN30"/>
<dbReference type="Pfam" id="PF00486">
    <property type="entry name" value="Trans_reg_C"/>
    <property type="match status" value="1"/>
</dbReference>
<dbReference type="Proteomes" id="UP001642900">
    <property type="component" value="Unassembled WGS sequence"/>
</dbReference>
<dbReference type="SMART" id="SM00862">
    <property type="entry name" value="Trans_reg_C"/>
    <property type="match status" value="1"/>
</dbReference>
<dbReference type="Gene3D" id="1.10.10.10">
    <property type="entry name" value="Winged helix-like DNA-binding domain superfamily/Winged helix DNA-binding domain"/>
    <property type="match status" value="1"/>
</dbReference>
<dbReference type="RefSeq" id="WP_165034491.1">
    <property type="nucleotide sequence ID" value="NZ_JAAKZF010000216.1"/>
</dbReference>
<evidence type="ECO:0000259" key="4">
    <source>
        <dbReference type="PROSITE" id="PS51755"/>
    </source>
</evidence>
<feature type="region of interest" description="Disordered" evidence="3">
    <location>
        <begin position="1"/>
        <end position="20"/>
    </location>
</feature>
<keyword evidence="6" id="KW-1185">Reference proteome</keyword>
<dbReference type="SUPFAM" id="SSF46894">
    <property type="entry name" value="C-terminal effector domain of the bipartite response regulators"/>
    <property type="match status" value="1"/>
</dbReference>
<dbReference type="CDD" id="cd00383">
    <property type="entry name" value="trans_reg_C"/>
    <property type="match status" value="1"/>
</dbReference>
<dbReference type="GO" id="GO:0000160">
    <property type="term" value="P:phosphorelay signal transduction system"/>
    <property type="evidence" value="ECO:0007669"/>
    <property type="project" value="InterPro"/>
</dbReference>
<dbReference type="InterPro" id="IPR016032">
    <property type="entry name" value="Sig_transdc_resp-reg_C-effctor"/>
</dbReference>
<reference evidence="5 6" key="1">
    <citation type="submission" date="2020-02" db="EMBL/GenBank/DDBJ databases">
        <title>Genome sequence of strain CCNWXJ40-4.</title>
        <authorList>
            <person name="Gao J."/>
            <person name="Sun J."/>
        </authorList>
    </citation>
    <scope>NUCLEOTIDE SEQUENCE [LARGE SCALE GENOMIC DNA]</scope>
    <source>
        <strain evidence="5 6">CCNWXJ 40-4</strain>
    </source>
</reference>
<dbReference type="GO" id="GO:0003677">
    <property type="term" value="F:DNA binding"/>
    <property type="evidence" value="ECO:0007669"/>
    <property type="project" value="UniProtKB-UniRule"/>
</dbReference>
<proteinExistence type="predicted"/>
<dbReference type="InterPro" id="IPR036388">
    <property type="entry name" value="WH-like_DNA-bd_sf"/>
</dbReference>
<keyword evidence="1 2" id="KW-0238">DNA-binding</keyword>
<dbReference type="PROSITE" id="PS51755">
    <property type="entry name" value="OMPR_PHOB"/>
    <property type="match status" value="1"/>
</dbReference>
<evidence type="ECO:0000256" key="2">
    <source>
        <dbReference type="PROSITE-ProRule" id="PRU01091"/>
    </source>
</evidence>
<sequence length="259" mass="28296">MATTSSEPAGDLERPPPGGRTQLAAAYLSHHKRFTGLPTEIEGDGQTSGPTEQVISFGLFRLFPARRLLLEGDRIVRIGDRALDLLIAFVERPGELISKPELIAKVWPHTFVEECNLKVQIAALRRALGDGQAGNRYISTIAGRGYCFVAPVIRSAEASPTTAQHSAAEPLIAGLDWSYRPLTKEEHRVLRRLSLLADRFAMEAAAVVADSPTDMASLLILLSMLSNRKLERRFGPSPPPRGFASARGTGHPPQKEFRV</sequence>
<feature type="DNA-binding region" description="OmpR/PhoB-type" evidence="2">
    <location>
        <begin position="52"/>
        <end position="150"/>
    </location>
</feature>
<gene>
    <name evidence="5" type="ORF">G6N73_35365</name>
</gene>
<dbReference type="EMBL" id="JAAKZF010000216">
    <property type="protein sequence ID" value="NGO56171.1"/>
    <property type="molecule type" value="Genomic_DNA"/>
</dbReference>
<evidence type="ECO:0000256" key="3">
    <source>
        <dbReference type="SAM" id="MobiDB-lite"/>
    </source>
</evidence>
<accession>A0A6G4WN30</accession>
<comment type="caution">
    <text evidence="5">The sequence shown here is derived from an EMBL/GenBank/DDBJ whole genome shotgun (WGS) entry which is preliminary data.</text>
</comment>
<evidence type="ECO:0000313" key="5">
    <source>
        <dbReference type="EMBL" id="NGO56171.1"/>
    </source>
</evidence>
<feature type="region of interest" description="Disordered" evidence="3">
    <location>
        <begin position="233"/>
        <end position="259"/>
    </location>
</feature>
<organism evidence="5 6">
    <name type="scientific">Allomesorhizobium camelthorni</name>
    <dbReference type="NCBI Taxonomy" id="475069"/>
    <lineage>
        <taxon>Bacteria</taxon>
        <taxon>Pseudomonadati</taxon>
        <taxon>Pseudomonadota</taxon>
        <taxon>Alphaproteobacteria</taxon>
        <taxon>Hyphomicrobiales</taxon>
        <taxon>Phyllobacteriaceae</taxon>
        <taxon>Allomesorhizobium</taxon>
    </lineage>
</organism>
<evidence type="ECO:0000256" key="1">
    <source>
        <dbReference type="ARBA" id="ARBA00023125"/>
    </source>
</evidence>
<name>A0A6G4WN30_9HYPH</name>
<dbReference type="PANTHER" id="PTHR47691:SF3">
    <property type="entry name" value="HTH-TYPE TRANSCRIPTIONAL REGULATOR RV0890C-RELATED"/>
    <property type="match status" value="1"/>
</dbReference>
<feature type="domain" description="OmpR/PhoB-type" evidence="4">
    <location>
        <begin position="52"/>
        <end position="150"/>
    </location>
</feature>
<dbReference type="GO" id="GO:0006355">
    <property type="term" value="P:regulation of DNA-templated transcription"/>
    <property type="evidence" value="ECO:0007669"/>
    <property type="project" value="InterPro"/>
</dbReference>
<dbReference type="PANTHER" id="PTHR47691">
    <property type="entry name" value="REGULATOR-RELATED"/>
    <property type="match status" value="1"/>
</dbReference>
<evidence type="ECO:0000313" key="6">
    <source>
        <dbReference type="Proteomes" id="UP001642900"/>
    </source>
</evidence>
<protein>
    <submittedName>
        <fullName evidence="5">Transcriptional regulator</fullName>
    </submittedName>
</protein>
<dbReference type="InterPro" id="IPR001867">
    <property type="entry name" value="OmpR/PhoB-type_DNA-bd"/>
</dbReference>